<dbReference type="Gene3D" id="2.40.50.100">
    <property type="match status" value="1"/>
</dbReference>
<proteinExistence type="predicted"/>
<feature type="domain" description="Lipoyl-binding" evidence="2">
    <location>
        <begin position="71"/>
        <end position="153"/>
    </location>
</feature>
<gene>
    <name evidence="3" type="ORF">ACFSVL_32345</name>
</gene>
<name>A0ABW5HGA9_9PSEU</name>
<evidence type="ECO:0000313" key="4">
    <source>
        <dbReference type="Proteomes" id="UP001597483"/>
    </source>
</evidence>
<sequence>MTDHENTTDHPELLRLVDAVCTHASGLLSGVRQPPAVLRLRAGDVAVELEWPVAASGEAVVAAPSAVTPAEETVDDLEYLLAQTVGVFYHAPEPGAPPFVSEGDLVAPGKQVGIIEAMKMMIPVEADRHGRVAAVLTENGASVEYGARLFALAQDG</sequence>
<comment type="caution">
    <text evidence="3">The sequence shown here is derived from an EMBL/GenBank/DDBJ whole genome shotgun (WGS) entry which is preliminary data.</text>
</comment>
<accession>A0ABW5HGA9</accession>
<evidence type="ECO:0000256" key="1">
    <source>
        <dbReference type="RuleBase" id="RU364072"/>
    </source>
</evidence>
<dbReference type="InterPro" id="IPR011053">
    <property type="entry name" value="Single_hybrid_motif"/>
</dbReference>
<comment type="function">
    <text evidence="1">This protein is a component of the acetyl coenzyme A carboxylase complex; first, biotin carboxylase catalyzes the carboxylation of the carrier protein and then the transcarboxylase transfers the carboxyl group to form malonyl-CoA.</text>
</comment>
<dbReference type="Proteomes" id="UP001597483">
    <property type="component" value="Unassembled WGS sequence"/>
</dbReference>
<dbReference type="SUPFAM" id="SSF51230">
    <property type="entry name" value="Single hybrid motif"/>
    <property type="match status" value="1"/>
</dbReference>
<dbReference type="RefSeq" id="WP_378309539.1">
    <property type="nucleotide sequence ID" value="NZ_JBHUKS010000026.1"/>
</dbReference>
<keyword evidence="1" id="KW-0275">Fatty acid biosynthesis</keyword>
<protein>
    <recommendedName>
        <fullName evidence="1">Biotin carboxyl carrier protein of acetyl-CoA carboxylase</fullName>
    </recommendedName>
</protein>
<dbReference type="InterPro" id="IPR000089">
    <property type="entry name" value="Biotin_lipoyl"/>
</dbReference>
<keyword evidence="1" id="KW-0444">Lipid biosynthesis</keyword>
<evidence type="ECO:0000259" key="2">
    <source>
        <dbReference type="PROSITE" id="PS50968"/>
    </source>
</evidence>
<keyword evidence="1" id="KW-0443">Lipid metabolism</keyword>
<dbReference type="PROSITE" id="PS50968">
    <property type="entry name" value="BIOTINYL_LIPOYL"/>
    <property type="match status" value="1"/>
</dbReference>
<dbReference type="CDD" id="cd06850">
    <property type="entry name" value="biotinyl_domain"/>
    <property type="match status" value="1"/>
</dbReference>
<keyword evidence="4" id="KW-1185">Reference proteome</keyword>
<dbReference type="EMBL" id="JBHUKS010000026">
    <property type="protein sequence ID" value="MFD2472126.1"/>
    <property type="molecule type" value="Genomic_DNA"/>
</dbReference>
<keyword evidence="1" id="KW-0092">Biotin</keyword>
<keyword evidence="1" id="KW-0276">Fatty acid metabolism</keyword>
<dbReference type="InterPro" id="IPR001249">
    <property type="entry name" value="AcCoA_biotinCC"/>
</dbReference>
<dbReference type="PRINTS" id="PR01071">
    <property type="entry name" value="ACOABIOTINCC"/>
</dbReference>
<dbReference type="Pfam" id="PF00364">
    <property type="entry name" value="Biotin_lipoyl"/>
    <property type="match status" value="1"/>
</dbReference>
<comment type="pathway">
    <text evidence="1">Lipid metabolism; fatty acid biosynthesis.</text>
</comment>
<evidence type="ECO:0000313" key="3">
    <source>
        <dbReference type="EMBL" id="MFD2472126.1"/>
    </source>
</evidence>
<reference evidence="4" key="1">
    <citation type="journal article" date="2019" name="Int. J. Syst. Evol. Microbiol.">
        <title>The Global Catalogue of Microorganisms (GCM) 10K type strain sequencing project: providing services to taxonomists for standard genome sequencing and annotation.</title>
        <authorList>
            <consortium name="The Broad Institute Genomics Platform"/>
            <consortium name="The Broad Institute Genome Sequencing Center for Infectious Disease"/>
            <person name="Wu L."/>
            <person name="Ma J."/>
        </authorList>
    </citation>
    <scope>NUCLEOTIDE SEQUENCE [LARGE SCALE GENOMIC DNA]</scope>
    <source>
        <strain evidence="4">CGMCC 4.7641</strain>
    </source>
</reference>
<organism evidence="3 4">
    <name type="scientific">Amycolatopsis silviterrae</name>
    <dbReference type="NCBI Taxonomy" id="1656914"/>
    <lineage>
        <taxon>Bacteria</taxon>
        <taxon>Bacillati</taxon>
        <taxon>Actinomycetota</taxon>
        <taxon>Actinomycetes</taxon>
        <taxon>Pseudonocardiales</taxon>
        <taxon>Pseudonocardiaceae</taxon>
        <taxon>Amycolatopsis</taxon>
    </lineage>
</organism>